<accession>A0A0G0RD02</accession>
<evidence type="ECO:0000313" key="2">
    <source>
        <dbReference type="Proteomes" id="UP000034531"/>
    </source>
</evidence>
<sequence>MKKNKLPIPEFKSIEEMANFWDTHDTEDYQWEPAPEVIRLDESTKKAIEKVAREKGIGISTTARMLIRERLLQIKAI</sequence>
<protein>
    <submittedName>
        <fullName evidence="1">Uncharacterized protein</fullName>
    </submittedName>
</protein>
<gene>
    <name evidence="1" type="ORF">UT84_C0057G0008</name>
</gene>
<organism evidence="1 2">
    <name type="scientific">Candidatus Curtissbacteria bacterium GW2011_GWA1_40_16</name>
    <dbReference type="NCBI Taxonomy" id="1618405"/>
    <lineage>
        <taxon>Bacteria</taxon>
        <taxon>Candidatus Curtissiibacteriota</taxon>
    </lineage>
</organism>
<dbReference type="AlphaFoldDB" id="A0A0G0RD02"/>
<name>A0A0G0RD02_9BACT</name>
<dbReference type="Proteomes" id="UP000034531">
    <property type="component" value="Unassembled WGS sequence"/>
</dbReference>
<evidence type="ECO:0000313" key="1">
    <source>
        <dbReference type="EMBL" id="KKR47746.1"/>
    </source>
</evidence>
<reference evidence="1 2" key="1">
    <citation type="journal article" date="2015" name="Nature">
        <title>rRNA introns, odd ribosomes, and small enigmatic genomes across a large radiation of phyla.</title>
        <authorList>
            <person name="Brown C.T."/>
            <person name="Hug L.A."/>
            <person name="Thomas B.C."/>
            <person name="Sharon I."/>
            <person name="Castelle C.J."/>
            <person name="Singh A."/>
            <person name="Wilkins M.J."/>
            <person name="Williams K.H."/>
            <person name="Banfield J.F."/>
        </authorList>
    </citation>
    <scope>NUCLEOTIDE SEQUENCE [LARGE SCALE GENOMIC DNA]</scope>
</reference>
<proteinExistence type="predicted"/>
<comment type="caution">
    <text evidence="1">The sequence shown here is derived from an EMBL/GenBank/DDBJ whole genome shotgun (WGS) entry which is preliminary data.</text>
</comment>
<dbReference type="EMBL" id="LBYI01000057">
    <property type="protein sequence ID" value="KKR47746.1"/>
    <property type="molecule type" value="Genomic_DNA"/>
</dbReference>
<dbReference type="PATRIC" id="fig|1618405.3.peg.1091"/>